<protein>
    <submittedName>
        <fullName evidence="1">Uncharacterized protein</fullName>
    </submittedName>
</protein>
<dbReference type="EMBL" id="LAZR01004250">
    <property type="protein sequence ID" value="KKN10375.1"/>
    <property type="molecule type" value="Genomic_DNA"/>
</dbReference>
<evidence type="ECO:0000313" key="1">
    <source>
        <dbReference type="EMBL" id="KKN10375.1"/>
    </source>
</evidence>
<comment type="caution">
    <text evidence="1">The sequence shown here is derived from an EMBL/GenBank/DDBJ whole genome shotgun (WGS) entry which is preliminary data.</text>
</comment>
<gene>
    <name evidence="1" type="ORF">LCGC14_1037360</name>
</gene>
<organism evidence="1">
    <name type="scientific">marine sediment metagenome</name>
    <dbReference type="NCBI Taxonomy" id="412755"/>
    <lineage>
        <taxon>unclassified sequences</taxon>
        <taxon>metagenomes</taxon>
        <taxon>ecological metagenomes</taxon>
    </lineage>
</organism>
<reference evidence="1" key="1">
    <citation type="journal article" date="2015" name="Nature">
        <title>Complex archaea that bridge the gap between prokaryotes and eukaryotes.</title>
        <authorList>
            <person name="Spang A."/>
            <person name="Saw J.H."/>
            <person name="Jorgensen S.L."/>
            <person name="Zaremba-Niedzwiedzka K."/>
            <person name="Martijn J."/>
            <person name="Lind A.E."/>
            <person name="van Eijk R."/>
            <person name="Schleper C."/>
            <person name="Guy L."/>
            <person name="Ettema T.J."/>
        </authorList>
    </citation>
    <scope>NUCLEOTIDE SEQUENCE</scope>
</reference>
<sequence length="42" mass="4488">MKPAGVERDRVIAIGPDVRGNIGNMVFVSNIVMRSSITTTKG</sequence>
<dbReference type="AlphaFoldDB" id="A0A0F9MSW7"/>
<name>A0A0F9MSW7_9ZZZZ</name>
<proteinExistence type="predicted"/>
<accession>A0A0F9MSW7</accession>